<dbReference type="Proteomes" id="UP000190813">
    <property type="component" value="Unassembled WGS sequence"/>
</dbReference>
<reference evidence="2 3" key="1">
    <citation type="submission" date="2016-06" db="EMBL/GenBank/DDBJ databases">
        <title>Revisiting the taxonomy of the Elizabethkingia Genus based on Whole-Genome Sequencing, Optical Mapping, and MALDI-TOF.</title>
        <authorList>
            <person name="Nicholson A.C."/>
        </authorList>
    </citation>
    <scope>NUCLEOTIDE SEQUENCE [LARGE SCALE GENOMIC DNA]</scope>
    <source>
        <strain evidence="2 3">G4070</strain>
    </source>
</reference>
<evidence type="ECO:0000313" key="3">
    <source>
        <dbReference type="Proteomes" id="UP000190813"/>
    </source>
</evidence>
<dbReference type="PANTHER" id="PTHR22916">
    <property type="entry name" value="GLYCOSYLTRANSFERASE"/>
    <property type="match status" value="1"/>
</dbReference>
<name>A0A1T3MBI5_9FLAO</name>
<dbReference type="AlphaFoldDB" id="A0A1T3MBI5"/>
<comment type="caution">
    <text evidence="2">The sequence shown here is derived from an EMBL/GenBank/DDBJ whole genome shotgun (WGS) entry which is preliminary data.</text>
</comment>
<feature type="domain" description="Glycosyltransferase 2-like" evidence="1">
    <location>
        <begin position="7"/>
        <end position="169"/>
    </location>
</feature>
<proteinExistence type="predicted"/>
<evidence type="ECO:0000259" key="1">
    <source>
        <dbReference type="Pfam" id="PF00535"/>
    </source>
</evidence>
<dbReference type="Pfam" id="PF00535">
    <property type="entry name" value="Glycos_transf_2"/>
    <property type="match status" value="1"/>
</dbReference>
<dbReference type="GO" id="GO:0016758">
    <property type="term" value="F:hexosyltransferase activity"/>
    <property type="evidence" value="ECO:0007669"/>
    <property type="project" value="UniProtKB-ARBA"/>
</dbReference>
<evidence type="ECO:0000313" key="2">
    <source>
        <dbReference type="EMBL" id="OPC61631.1"/>
    </source>
</evidence>
<accession>A0A1T3MBI5</accession>
<dbReference type="InterPro" id="IPR029044">
    <property type="entry name" value="Nucleotide-diphossugar_trans"/>
</dbReference>
<organism evidence="2 3">
    <name type="scientific">Elizabethkingia occulta</name>
    <dbReference type="NCBI Taxonomy" id="1867263"/>
    <lineage>
        <taxon>Bacteria</taxon>
        <taxon>Pseudomonadati</taxon>
        <taxon>Bacteroidota</taxon>
        <taxon>Flavobacteriia</taxon>
        <taxon>Flavobacteriales</taxon>
        <taxon>Weeksellaceae</taxon>
        <taxon>Elizabethkingia</taxon>
    </lineage>
</organism>
<dbReference type="InterPro" id="IPR001173">
    <property type="entry name" value="Glyco_trans_2-like"/>
</dbReference>
<sequence length="299" mass="34755">MAKPIVSVAILAYNHQDYIAQAIESVLMQKTKFSVQIVIAEDCSSDNTRSIILDYQKKYPEVIKLILQHKNVGARQNNYDLLSNLTGQYIAALEGDDYWTDPEKLRKQVDYLKANQDCNLVYHRSEILDEESGKIELETLNNPDFTMKRDLNYLALNGNFMHTATVLYRNNFSLPQHLFKGVIGDYILWFLNGEKGKYGYIPDIMSVYRFWGGSVWGKKSLYFRLQSSIEMLCVLRDYTVDHRVKKSLGKKITTLIELLPLKSLNFKEKITFIIFILKVKPSYIFEFLKRGGRYIGTRK</sequence>
<dbReference type="Gene3D" id="3.90.550.10">
    <property type="entry name" value="Spore Coat Polysaccharide Biosynthesis Protein SpsA, Chain A"/>
    <property type="match status" value="1"/>
</dbReference>
<protein>
    <submittedName>
        <fullName evidence="2">Glycosyl transferase family 2</fullName>
    </submittedName>
</protein>
<dbReference type="PANTHER" id="PTHR22916:SF3">
    <property type="entry name" value="UDP-GLCNAC:BETAGAL BETA-1,3-N-ACETYLGLUCOSAMINYLTRANSFERASE-LIKE PROTEIN 1"/>
    <property type="match status" value="1"/>
</dbReference>
<gene>
    <name evidence="2" type="ORF">BAZ10_10425</name>
</gene>
<dbReference type="SUPFAM" id="SSF53448">
    <property type="entry name" value="Nucleotide-diphospho-sugar transferases"/>
    <property type="match status" value="1"/>
</dbReference>
<keyword evidence="2" id="KW-0808">Transferase</keyword>
<keyword evidence="3" id="KW-1185">Reference proteome</keyword>
<dbReference type="EMBL" id="MAHX01000020">
    <property type="protein sequence ID" value="OPC61631.1"/>
    <property type="molecule type" value="Genomic_DNA"/>
</dbReference>